<name>A0AAD8B2N1_BIOPF</name>
<dbReference type="EMBL" id="JASAOG010000158">
    <property type="protein sequence ID" value="KAK0046949.1"/>
    <property type="molecule type" value="Genomic_DNA"/>
</dbReference>
<comment type="caution">
    <text evidence="1">The sequence shown here is derived from an EMBL/GenBank/DDBJ whole genome shotgun (WGS) entry which is preliminary data.</text>
</comment>
<sequence length="70" mass="7533">MEGCEEILTAVCKISSKVQYMSLAGIPINTKIALIATDIAKLRQFNLIHGGIFSSKDILGIQRVGPLTCV</sequence>
<dbReference type="Proteomes" id="UP001233172">
    <property type="component" value="Unassembled WGS sequence"/>
</dbReference>
<reference evidence="1" key="2">
    <citation type="submission" date="2023-04" db="EMBL/GenBank/DDBJ databases">
        <authorList>
            <person name="Bu L."/>
            <person name="Lu L."/>
            <person name="Laidemitt M.R."/>
            <person name="Zhang S.M."/>
            <person name="Mutuku M."/>
            <person name="Mkoji G."/>
            <person name="Steinauer M."/>
            <person name="Loker E.S."/>
        </authorList>
    </citation>
    <scope>NUCLEOTIDE SEQUENCE</scope>
    <source>
        <strain evidence="1">KasaAsao</strain>
        <tissue evidence="1">Whole Snail</tissue>
    </source>
</reference>
<gene>
    <name evidence="1" type="ORF">Bpfe_023672</name>
</gene>
<evidence type="ECO:0000313" key="2">
    <source>
        <dbReference type="Proteomes" id="UP001233172"/>
    </source>
</evidence>
<proteinExistence type="predicted"/>
<protein>
    <submittedName>
        <fullName evidence="1">Leucine-rich repeat-containing protein 74A</fullName>
    </submittedName>
</protein>
<evidence type="ECO:0000313" key="1">
    <source>
        <dbReference type="EMBL" id="KAK0046949.1"/>
    </source>
</evidence>
<accession>A0AAD8B2N1</accession>
<reference evidence="1" key="1">
    <citation type="journal article" date="2023" name="PLoS Negl. Trop. Dis.">
        <title>A genome sequence for Biomphalaria pfeifferi, the major vector snail for the human-infecting parasite Schistosoma mansoni.</title>
        <authorList>
            <person name="Bu L."/>
            <person name="Lu L."/>
            <person name="Laidemitt M.R."/>
            <person name="Zhang S.M."/>
            <person name="Mutuku M."/>
            <person name="Mkoji G."/>
            <person name="Steinauer M."/>
            <person name="Loker E.S."/>
        </authorList>
    </citation>
    <scope>NUCLEOTIDE SEQUENCE</scope>
    <source>
        <strain evidence="1">KasaAsao</strain>
    </source>
</reference>
<organism evidence="1 2">
    <name type="scientific">Biomphalaria pfeifferi</name>
    <name type="common">Bloodfluke planorb</name>
    <name type="synonym">Freshwater snail</name>
    <dbReference type="NCBI Taxonomy" id="112525"/>
    <lineage>
        <taxon>Eukaryota</taxon>
        <taxon>Metazoa</taxon>
        <taxon>Spiralia</taxon>
        <taxon>Lophotrochozoa</taxon>
        <taxon>Mollusca</taxon>
        <taxon>Gastropoda</taxon>
        <taxon>Heterobranchia</taxon>
        <taxon>Euthyneura</taxon>
        <taxon>Panpulmonata</taxon>
        <taxon>Hygrophila</taxon>
        <taxon>Lymnaeoidea</taxon>
        <taxon>Planorbidae</taxon>
        <taxon>Biomphalaria</taxon>
    </lineage>
</organism>
<keyword evidence="2" id="KW-1185">Reference proteome</keyword>
<dbReference type="AlphaFoldDB" id="A0AAD8B2N1"/>